<dbReference type="EMBL" id="CP120682">
    <property type="protein sequence ID" value="WKN36641.1"/>
    <property type="molecule type" value="Genomic_DNA"/>
</dbReference>
<dbReference type="GO" id="GO:0004766">
    <property type="term" value="F:spermidine synthase activity"/>
    <property type="evidence" value="ECO:0007669"/>
    <property type="project" value="UniProtKB-UniRule"/>
</dbReference>
<feature type="transmembrane region" description="Helical" evidence="5">
    <location>
        <begin position="55"/>
        <end position="75"/>
    </location>
</feature>
<gene>
    <name evidence="5" type="primary">speE</name>
    <name evidence="8" type="ORF">K4G66_30215</name>
</gene>
<dbReference type="Gene3D" id="3.40.50.150">
    <property type="entry name" value="Vaccinia Virus protein VP39"/>
    <property type="match status" value="1"/>
</dbReference>
<keyword evidence="3 5" id="KW-0745">Spermidine biosynthesis</keyword>
<dbReference type="PROSITE" id="PS51006">
    <property type="entry name" value="PABS_2"/>
    <property type="match status" value="1"/>
</dbReference>
<evidence type="ECO:0000256" key="1">
    <source>
        <dbReference type="ARBA" id="ARBA00007867"/>
    </source>
</evidence>
<keyword evidence="2 5" id="KW-0808">Transferase</keyword>
<keyword evidence="5" id="KW-1003">Cell membrane</keyword>
<keyword evidence="4 5" id="KW-0620">Polyamine biosynthesis</keyword>
<dbReference type="PANTHER" id="PTHR43317">
    <property type="entry name" value="THERMOSPERMINE SYNTHASE ACAULIS5"/>
    <property type="match status" value="1"/>
</dbReference>
<dbReference type="GO" id="GO:0005886">
    <property type="term" value="C:plasma membrane"/>
    <property type="evidence" value="ECO:0007669"/>
    <property type="project" value="UniProtKB-SubCell"/>
</dbReference>
<comment type="similarity">
    <text evidence="1 5">Belongs to the spermidine/spermine synthase family.</text>
</comment>
<sequence>MSITHSSKGEDSTSRWFNPSKSYILKLSLFATGLAGIVAEYVLSTLATYFLGDSVFQWTMIVSLMLFSMGLGSRLSQFFEKDLLQKFILVEFTLSVLCGFSALFAYVASGFTLYTGLIIYCLCILIGLLIGLEIPLVIRVNDTFEALRINVASVMEKDYFGSLLGGVFFAFVGLPYLGLTYTPFVLAFVNFSVAILLLGILWKHLSGNNRKLLGSIGAGVGALLLSGVVFAKPVILFGEQQRYRDKVIFEQQSRYQKIVITQWKDDYWLYINGNQQLSSVDEVLYHEPLVHPAMTLAPHPTEVLVLGGGDGCAIREILKYPSVTDITLVDLDPAMTKLGKEHPVLLGLNDSSFYSPKVKIHHEDAYTYLEKADTFYDVIIVDLPDPKSVDLNRLYTLEFYRLAYHHLRKNGVLITQAGSPYFATQAFKCIYETMNKADFQTAMLHNQVVTMGEWGWVLGVKTTSDVNVKERLQQLSFKNTPTEWINHEAMQLMTSFGKNIYVSASDSVEINQIHNPVLYQYYLKGNWDWY</sequence>
<dbReference type="NCBIfam" id="NF002956">
    <property type="entry name" value="PRK03612.1"/>
    <property type="match status" value="1"/>
</dbReference>
<dbReference type="InterPro" id="IPR001045">
    <property type="entry name" value="Spermi_synthase"/>
</dbReference>
<evidence type="ECO:0000256" key="5">
    <source>
        <dbReference type="HAMAP-Rule" id="MF_00198"/>
    </source>
</evidence>
<evidence type="ECO:0000259" key="7">
    <source>
        <dbReference type="PROSITE" id="PS51006"/>
    </source>
</evidence>
<evidence type="ECO:0000256" key="2">
    <source>
        <dbReference type="ARBA" id="ARBA00022679"/>
    </source>
</evidence>
<dbReference type="NCBIfam" id="NF037959">
    <property type="entry name" value="MFS_SpdSyn"/>
    <property type="match status" value="1"/>
</dbReference>
<dbReference type="AlphaFoldDB" id="A0AA49JE19"/>
<accession>A0AA49JE19</accession>
<dbReference type="EC" id="2.5.1.16" evidence="5"/>
<dbReference type="SUPFAM" id="SSF53335">
    <property type="entry name" value="S-adenosyl-L-methionine-dependent methyltransferases"/>
    <property type="match status" value="1"/>
</dbReference>
<comment type="caution">
    <text evidence="5">Lacks conserved residue(s) required for the propagation of feature annotation.</text>
</comment>
<feature type="binding site" evidence="5">
    <location>
        <position position="256"/>
    </location>
    <ligand>
        <name>S-methyl-5'-thioadenosine</name>
        <dbReference type="ChEBI" id="CHEBI:17509"/>
    </ligand>
</feature>
<feature type="active site" description="Proton acceptor" evidence="5 6">
    <location>
        <position position="382"/>
    </location>
</feature>
<feature type="transmembrane region" description="Helical" evidence="5">
    <location>
        <begin position="23"/>
        <end position="43"/>
    </location>
</feature>
<dbReference type="Pfam" id="PF01564">
    <property type="entry name" value="Spermine_synth"/>
    <property type="match status" value="1"/>
</dbReference>
<comment type="catalytic activity">
    <reaction evidence="5">
        <text>S-adenosyl 3-(methylsulfanyl)propylamine + putrescine = S-methyl-5'-thioadenosine + spermidine + H(+)</text>
        <dbReference type="Rhea" id="RHEA:12721"/>
        <dbReference type="ChEBI" id="CHEBI:15378"/>
        <dbReference type="ChEBI" id="CHEBI:17509"/>
        <dbReference type="ChEBI" id="CHEBI:57443"/>
        <dbReference type="ChEBI" id="CHEBI:57834"/>
        <dbReference type="ChEBI" id="CHEBI:326268"/>
        <dbReference type="EC" id="2.5.1.16"/>
    </reaction>
</comment>
<dbReference type="InterPro" id="IPR029063">
    <property type="entry name" value="SAM-dependent_MTases_sf"/>
</dbReference>
<dbReference type="InterPro" id="IPR030373">
    <property type="entry name" value="PABS_CS"/>
</dbReference>
<organism evidence="8">
    <name type="scientific">Roseihalotalea indica</name>
    <dbReference type="NCBI Taxonomy" id="2867963"/>
    <lineage>
        <taxon>Bacteria</taxon>
        <taxon>Pseudomonadati</taxon>
        <taxon>Bacteroidota</taxon>
        <taxon>Cytophagia</taxon>
        <taxon>Cytophagales</taxon>
        <taxon>Catalimonadaceae</taxon>
        <taxon>Roseihalotalea</taxon>
    </lineage>
</organism>
<reference evidence="8" key="2">
    <citation type="journal article" date="2024" name="Antonie Van Leeuwenhoek">
        <title>Roseihalotalea indica gen. nov., sp. nov., a halophilic Bacteroidetes from mesopelagic Southwest Indian Ocean with higher carbohydrate metabolic potential.</title>
        <authorList>
            <person name="Chen B."/>
            <person name="Zhang M."/>
            <person name="Lin D."/>
            <person name="Ye J."/>
            <person name="Tang K."/>
        </authorList>
    </citation>
    <scope>NUCLEOTIDE SEQUENCE</scope>
    <source>
        <strain evidence="8">TK19036</strain>
    </source>
</reference>
<dbReference type="PANTHER" id="PTHR43317:SF1">
    <property type="entry name" value="THERMOSPERMINE SYNTHASE ACAULIS5"/>
    <property type="match status" value="1"/>
</dbReference>
<dbReference type="GO" id="GO:0010487">
    <property type="term" value="F:thermospermine synthase activity"/>
    <property type="evidence" value="ECO:0007669"/>
    <property type="project" value="UniProtKB-ARBA"/>
</dbReference>
<dbReference type="GO" id="GO:0008295">
    <property type="term" value="P:spermidine biosynthetic process"/>
    <property type="evidence" value="ECO:0007669"/>
    <property type="project" value="UniProtKB-UniRule"/>
</dbReference>
<feature type="transmembrane region" description="Helical" evidence="5">
    <location>
        <begin position="212"/>
        <end position="231"/>
    </location>
</feature>
<feature type="transmembrane region" description="Helical" evidence="5">
    <location>
        <begin position="159"/>
        <end position="178"/>
    </location>
</feature>
<comment type="subcellular location">
    <subcellularLocation>
        <location evidence="5">Cell membrane</location>
        <topology evidence="5">Multi-pass membrane protein</topology>
    </subcellularLocation>
</comment>
<evidence type="ECO:0000256" key="4">
    <source>
        <dbReference type="ARBA" id="ARBA00023115"/>
    </source>
</evidence>
<keyword evidence="5" id="KW-1133">Transmembrane helix</keyword>
<name>A0AA49JE19_9BACT</name>
<evidence type="ECO:0000313" key="8">
    <source>
        <dbReference type="EMBL" id="WKN36641.1"/>
    </source>
</evidence>
<feature type="transmembrane region" description="Helical" evidence="5">
    <location>
        <begin position="87"/>
        <end position="107"/>
    </location>
</feature>
<feature type="transmembrane region" description="Helical" evidence="5">
    <location>
        <begin position="184"/>
        <end position="205"/>
    </location>
</feature>
<keyword evidence="5" id="KW-0472">Membrane</keyword>
<feature type="binding site" evidence="5">
    <location>
        <position position="330"/>
    </location>
    <ligand>
        <name>S-methyl-5'-thioadenosine</name>
        <dbReference type="ChEBI" id="CHEBI:17509"/>
    </ligand>
</feature>
<proteinExistence type="inferred from homology"/>
<comment type="function">
    <text evidence="5">Catalyzes the irreversible transfer of a propylamine group from the amino donor S-adenosylmethioninamine (decarboxy-AdoMet) to putrescine (1,4-diaminobutane) to yield spermidine.</text>
</comment>
<dbReference type="CDD" id="cd02440">
    <property type="entry name" value="AdoMet_MTases"/>
    <property type="match status" value="1"/>
</dbReference>
<dbReference type="PROSITE" id="PS01330">
    <property type="entry name" value="PABS_1"/>
    <property type="match status" value="1"/>
</dbReference>
<feature type="domain" description="PABS" evidence="7">
    <location>
        <begin position="222"/>
        <end position="461"/>
    </location>
</feature>
<feature type="binding site" evidence="5">
    <location>
        <position position="310"/>
    </location>
    <ligand>
        <name>spermidine</name>
        <dbReference type="ChEBI" id="CHEBI:57834"/>
    </ligand>
</feature>
<dbReference type="HAMAP" id="MF_00198">
    <property type="entry name" value="Spermidine_synth"/>
    <property type="match status" value="1"/>
</dbReference>
<dbReference type="InterPro" id="IPR030374">
    <property type="entry name" value="PABS"/>
</dbReference>
<comment type="pathway">
    <text evidence="5">Amine and polyamine biosynthesis; spermidine biosynthesis; spermidine from putrescine: step 1/1.</text>
</comment>
<feature type="binding site" evidence="5">
    <location>
        <position position="286"/>
    </location>
    <ligand>
        <name>spermidine</name>
        <dbReference type="ChEBI" id="CHEBI:57834"/>
    </ligand>
</feature>
<keyword evidence="5" id="KW-0812">Transmembrane</keyword>
<feature type="transmembrane region" description="Helical" evidence="5">
    <location>
        <begin position="113"/>
        <end position="138"/>
    </location>
</feature>
<comment type="subunit">
    <text evidence="5">Homodimer or homotetramer.</text>
</comment>
<protein>
    <recommendedName>
        <fullName evidence="5">Polyamine aminopropyltransferase</fullName>
    </recommendedName>
    <alternativeName>
        <fullName evidence="5">Putrescine aminopropyltransferase</fullName>
        <shortName evidence="5">PAPT</shortName>
    </alternativeName>
    <alternativeName>
        <fullName evidence="5">Spermidine synthase</fullName>
        <shortName evidence="5">SPDS</shortName>
        <shortName evidence="5">SPDSY</shortName>
        <ecNumber evidence="5">2.5.1.16</ecNumber>
    </alternativeName>
</protein>
<feature type="binding site" evidence="5">
    <location>
        <begin position="364"/>
        <end position="365"/>
    </location>
    <ligand>
        <name>S-methyl-5'-thioadenosine</name>
        <dbReference type="ChEBI" id="CHEBI:17509"/>
    </ligand>
</feature>
<reference evidence="8" key="1">
    <citation type="journal article" date="2023" name="Comput. Struct. Biotechnol. J.">
        <title>Discovery of a novel marine Bacteroidetes with a rich repertoire of carbohydrate-active enzymes.</title>
        <authorList>
            <person name="Chen B."/>
            <person name="Liu G."/>
            <person name="Chen Q."/>
            <person name="Wang H."/>
            <person name="Liu L."/>
            <person name="Tang K."/>
        </authorList>
    </citation>
    <scope>NUCLEOTIDE SEQUENCE</scope>
    <source>
        <strain evidence="8">TK19036</strain>
    </source>
</reference>
<evidence type="ECO:0000256" key="6">
    <source>
        <dbReference type="PROSITE-ProRule" id="PRU00354"/>
    </source>
</evidence>
<evidence type="ECO:0000256" key="3">
    <source>
        <dbReference type="ARBA" id="ARBA00023066"/>
    </source>
</evidence>